<evidence type="ECO:0000256" key="1">
    <source>
        <dbReference type="SAM" id="MobiDB-lite"/>
    </source>
</evidence>
<name>A0A8T2ND25_9TELE</name>
<dbReference type="Proteomes" id="UP000824540">
    <property type="component" value="Unassembled WGS sequence"/>
</dbReference>
<sequence>MQDASRRRRETLSVTADPVSLETHRAPQARASAVSAGLQNLDRDFNLFFVPRAQRTAKKINKSSTNVLPMSLNPPPPPPPTKPHIRKDVEFKSEMVAFGSISHRRIPFRQPFCCSALSVHHVRCEGDFRVGCMNA</sequence>
<evidence type="ECO:0000313" key="3">
    <source>
        <dbReference type="Proteomes" id="UP000824540"/>
    </source>
</evidence>
<reference evidence="2" key="1">
    <citation type="thesis" date="2021" institute="BYU ScholarsArchive" country="Provo, UT, USA">
        <title>Applications of and Algorithms for Genome Assembly and Genomic Analyses with an Emphasis on Marine Teleosts.</title>
        <authorList>
            <person name="Pickett B.D."/>
        </authorList>
    </citation>
    <scope>NUCLEOTIDE SEQUENCE</scope>
    <source>
        <strain evidence="2">HI-2016</strain>
    </source>
</reference>
<protein>
    <submittedName>
        <fullName evidence="2">Uncharacterized protein</fullName>
    </submittedName>
</protein>
<dbReference type="EMBL" id="JAFBMS010000071">
    <property type="protein sequence ID" value="KAG9338179.1"/>
    <property type="molecule type" value="Genomic_DNA"/>
</dbReference>
<feature type="region of interest" description="Disordered" evidence="1">
    <location>
        <begin position="1"/>
        <end position="26"/>
    </location>
</feature>
<proteinExistence type="predicted"/>
<feature type="compositionally biased region" description="Pro residues" evidence="1">
    <location>
        <begin position="72"/>
        <end position="82"/>
    </location>
</feature>
<comment type="caution">
    <text evidence="2">The sequence shown here is derived from an EMBL/GenBank/DDBJ whole genome shotgun (WGS) entry which is preliminary data.</text>
</comment>
<organism evidence="2 3">
    <name type="scientific">Albula glossodonta</name>
    <name type="common">roundjaw bonefish</name>
    <dbReference type="NCBI Taxonomy" id="121402"/>
    <lineage>
        <taxon>Eukaryota</taxon>
        <taxon>Metazoa</taxon>
        <taxon>Chordata</taxon>
        <taxon>Craniata</taxon>
        <taxon>Vertebrata</taxon>
        <taxon>Euteleostomi</taxon>
        <taxon>Actinopterygii</taxon>
        <taxon>Neopterygii</taxon>
        <taxon>Teleostei</taxon>
        <taxon>Albuliformes</taxon>
        <taxon>Albulidae</taxon>
        <taxon>Albula</taxon>
    </lineage>
</organism>
<feature type="region of interest" description="Disordered" evidence="1">
    <location>
        <begin position="60"/>
        <end position="84"/>
    </location>
</feature>
<gene>
    <name evidence="2" type="ORF">JZ751_026929</name>
</gene>
<keyword evidence="3" id="KW-1185">Reference proteome</keyword>
<accession>A0A8T2ND25</accession>
<evidence type="ECO:0000313" key="2">
    <source>
        <dbReference type="EMBL" id="KAG9338179.1"/>
    </source>
</evidence>
<dbReference type="AlphaFoldDB" id="A0A8T2ND25"/>